<keyword evidence="1" id="KW-0472">Membrane</keyword>
<dbReference type="EMBL" id="AFFY01000046">
    <property type="protein sequence ID" value="EHG99094.1"/>
    <property type="molecule type" value="Genomic_DNA"/>
</dbReference>
<keyword evidence="1" id="KW-1133">Transmembrane helix</keyword>
<feature type="transmembrane region" description="Helical" evidence="1">
    <location>
        <begin position="21"/>
        <end position="39"/>
    </location>
</feature>
<keyword evidence="1" id="KW-0812">Transmembrane</keyword>
<evidence type="ECO:0000313" key="3">
    <source>
        <dbReference type="Proteomes" id="UP000003598"/>
    </source>
</evidence>
<sequence length="555" mass="62521">MVECNFAIRRKYKNQDMKYKLIIFVLFLLGGGFTGKAYLKGTDTVVANPLELHFHRLAVRRFIFSNNIPLSEFVPSEIVSFESMHPAFLPSRDGRPKCDTSFHAHIYKGCLVLGEDEKKSSVSFYVGAVNPYATYEIDIHSWEYGNDGESEVGFELARMGLQDRVQLFACLDSLKEGIYLRIYKDGLVEREERFSSSLPDGSFTLRAQLYGNSLGAFIEEYGHTSFLGYVPIKKNFSEVIDFRSVEEAAEATFNVISNSCGRVEVAGARSYLSTGIGQADIRLVSYEDLSPYMDQSRLWFTFSCRGIDINQSVQGVLSLDPSVFDIRFEGVIVFDHGDGLLRNDYASHLFYDRREKLWKAYACDFGGTAYTELRSGTGLVTAVSSKDPRRGFSVMKARRVETDHVLGHNEDPCIFYDSQNKKWRLLTSVLTSKSITSGIFESEEWDGKFTRVAPLISLNSTGTSIQKIGGKYYAFMGGHGNLRVHAYPSLELLGEMDLDLQPHWPKAAGRVWASLVPLPEGYPYRYVLLTMDRPNFPGITGANWSYGGLYFYGAD</sequence>
<proteinExistence type="predicted"/>
<keyword evidence="3" id="KW-1185">Reference proteome</keyword>
<dbReference type="InterPro" id="IPR023296">
    <property type="entry name" value="Glyco_hydro_beta-prop_sf"/>
</dbReference>
<dbReference type="STRING" id="762968.HMPREF9441_03052"/>
<dbReference type="AlphaFoldDB" id="G5SUJ2"/>
<name>G5SUJ2_9BACT</name>
<gene>
    <name evidence="2" type="ORF">HMPREF9441_03052</name>
</gene>
<dbReference type="SUPFAM" id="SSF75005">
    <property type="entry name" value="Arabinanase/levansucrase/invertase"/>
    <property type="match status" value="1"/>
</dbReference>
<protein>
    <submittedName>
        <fullName evidence="2">Uncharacterized protein</fullName>
    </submittedName>
</protein>
<dbReference type="HOGENOM" id="CLU_523668_0_0_10"/>
<dbReference type="eggNOG" id="ENOG502Z9V2">
    <property type="taxonomic scope" value="Bacteria"/>
</dbReference>
<evidence type="ECO:0000313" key="2">
    <source>
        <dbReference type="EMBL" id="EHG99094.1"/>
    </source>
</evidence>
<evidence type="ECO:0000256" key="1">
    <source>
        <dbReference type="SAM" id="Phobius"/>
    </source>
</evidence>
<dbReference type="PATRIC" id="fig|762968.3.peg.2702"/>
<dbReference type="OrthoDB" id="1395768at2"/>
<reference evidence="2 3" key="1">
    <citation type="submission" date="2011-03" db="EMBL/GenBank/DDBJ databases">
        <authorList>
            <person name="Weinstock G."/>
            <person name="Sodergren E."/>
            <person name="Clifton S."/>
            <person name="Fulton L."/>
            <person name="Fulton B."/>
            <person name="Courtney L."/>
            <person name="Fronick C."/>
            <person name="Harrison M."/>
            <person name="Strong C."/>
            <person name="Farmer C."/>
            <person name="Delahaunty K."/>
            <person name="Markovic C."/>
            <person name="Hall O."/>
            <person name="Minx P."/>
            <person name="Tomlinson C."/>
            <person name="Mitreva M."/>
            <person name="Hou S."/>
            <person name="Chen J."/>
            <person name="Wollam A."/>
            <person name="Pepin K.H."/>
            <person name="Johnson M."/>
            <person name="Bhonagiri V."/>
            <person name="Zhang X."/>
            <person name="Suruliraj S."/>
            <person name="Warren W."/>
            <person name="Chinwalla A."/>
            <person name="Mardis E.R."/>
            <person name="Wilson R.K."/>
        </authorList>
    </citation>
    <scope>NUCLEOTIDE SEQUENCE [LARGE SCALE GENOMIC DNA]</scope>
    <source>
        <strain evidence="2 3">YIT 11840</strain>
    </source>
</reference>
<comment type="caution">
    <text evidence="2">The sequence shown here is derived from an EMBL/GenBank/DDBJ whole genome shotgun (WGS) entry which is preliminary data.</text>
</comment>
<dbReference type="Proteomes" id="UP000003598">
    <property type="component" value="Unassembled WGS sequence"/>
</dbReference>
<accession>G5SUJ2</accession>
<organism evidence="2 3">
    <name type="scientific">Paraprevotella clara YIT 11840</name>
    <dbReference type="NCBI Taxonomy" id="762968"/>
    <lineage>
        <taxon>Bacteria</taxon>
        <taxon>Pseudomonadati</taxon>
        <taxon>Bacteroidota</taxon>
        <taxon>Bacteroidia</taxon>
        <taxon>Bacteroidales</taxon>
        <taxon>Prevotellaceae</taxon>
        <taxon>Paraprevotella</taxon>
    </lineage>
</organism>
<dbReference type="Gene3D" id="2.115.10.20">
    <property type="entry name" value="Glycosyl hydrolase domain, family 43"/>
    <property type="match status" value="1"/>
</dbReference>